<evidence type="ECO:0000313" key="1">
    <source>
        <dbReference type="EMBL" id="KAJ6647777.1"/>
    </source>
</evidence>
<proteinExistence type="predicted"/>
<dbReference type="EMBL" id="WJQU01000001">
    <property type="protein sequence ID" value="KAJ6647777.1"/>
    <property type="molecule type" value="Genomic_DNA"/>
</dbReference>
<evidence type="ECO:0000313" key="2">
    <source>
        <dbReference type="Proteomes" id="UP001151699"/>
    </source>
</evidence>
<keyword evidence="2" id="KW-1185">Reference proteome</keyword>
<protein>
    <submittedName>
        <fullName evidence="1">Uncharacterized protein</fullName>
    </submittedName>
</protein>
<sequence>MLKDTERVSEFLL</sequence>
<dbReference type="Proteomes" id="UP001151699">
    <property type="component" value="Chromosome A"/>
</dbReference>
<accession>A0A9Q0NCH1</accession>
<organism evidence="1 2">
    <name type="scientific">Pseudolycoriella hygida</name>
    <dbReference type="NCBI Taxonomy" id="35572"/>
    <lineage>
        <taxon>Eukaryota</taxon>
        <taxon>Metazoa</taxon>
        <taxon>Ecdysozoa</taxon>
        <taxon>Arthropoda</taxon>
        <taxon>Hexapoda</taxon>
        <taxon>Insecta</taxon>
        <taxon>Pterygota</taxon>
        <taxon>Neoptera</taxon>
        <taxon>Endopterygota</taxon>
        <taxon>Diptera</taxon>
        <taxon>Nematocera</taxon>
        <taxon>Sciaroidea</taxon>
        <taxon>Sciaridae</taxon>
        <taxon>Pseudolycoriella</taxon>
    </lineage>
</organism>
<name>A0A9Q0NCH1_9DIPT</name>
<reference evidence="1" key="1">
    <citation type="submission" date="2022-07" db="EMBL/GenBank/DDBJ databases">
        <authorList>
            <person name="Trinca V."/>
            <person name="Uliana J.V.C."/>
            <person name="Torres T.T."/>
            <person name="Ward R.J."/>
            <person name="Monesi N."/>
        </authorList>
    </citation>
    <scope>NUCLEOTIDE SEQUENCE</scope>
    <source>
        <strain evidence="1">HSMRA1968</strain>
        <tissue evidence="1">Whole embryos</tissue>
    </source>
</reference>
<comment type="caution">
    <text evidence="1">The sequence shown here is derived from an EMBL/GenBank/DDBJ whole genome shotgun (WGS) entry which is preliminary data.</text>
</comment>
<gene>
    <name evidence="1" type="ORF">Bhyg_03000</name>
</gene>